<evidence type="ECO:0000256" key="6">
    <source>
        <dbReference type="SAM" id="MobiDB-lite"/>
    </source>
</evidence>
<keyword evidence="5" id="KW-0239">DNA-directed DNA polymerase</keyword>
<proteinExistence type="inferred from homology"/>
<dbReference type="EMBL" id="SNRW01001420">
    <property type="protein sequence ID" value="KAA6396470.1"/>
    <property type="molecule type" value="Genomic_DNA"/>
</dbReference>
<evidence type="ECO:0000256" key="5">
    <source>
        <dbReference type="ARBA" id="ARBA00022932"/>
    </source>
</evidence>
<dbReference type="InterPro" id="IPR036397">
    <property type="entry name" value="RNaseH_sf"/>
</dbReference>
<feature type="compositionally biased region" description="Polar residues" evidence="6">
    <location>
        <begin position="360"/>
        <end position="373"/>
    </location>
</feature>
<keyword evidence="3" id="KW-0808">Transferase</keyword>
<evidence type="ECO:0000313" key="8">
    <source>
        <dbReference type="Proteomes" id="UP000324800"/>
    </source>
</evidence>
<evidence type="ECO:0000256" key="1">
    <source>
        <dbReference type="ARBA" id="ARBA00005755"/>
    </source>
</evidence>
<dbReference type="PRINTS" id="PR00106">
    <property type="entry name" value="DNAPOLB"/>
</dbReference>
<feature type="non-terminal residue" evidence="7">
    <location>
        <position position="1"/>
    </location>
</feature>
<dbReference type="InterPro" id="IPR023211">
    <property type="entry name" value="DNA_pol_palm_dom_sf"/>
</dbReference>
<evidence type="ECO:0000256" key="2">
    <source>
        <dbReference type="ARBA" id="ARBA00012417"/>
    </source>
</evidence>
<comment type="caution">
    <text evidence="7">The sequence shown here is derived from an EMBL/GenBank/DDBJ whole genome shotgun (WGS) entry which is preliminary data.</text>
</comment>
<dbReference type="GO" id="GO:0003676">
    <property type="term" value="F:nucleic acid binding"/>
    <property type="evidence" value="ECO:0007669"/>
    <property type="project" value="InterPro"/>
</dbReference>
<dbReference type="Gene3D" id="3.90.1600.10">
    <property type="entry name" value="Palm domain of DNA polymerase"/>
    <property type="match status" value="1"/>
</dbReference>
<dbReference type="InterPro" id="IPR043502">
    <property type="entry name" value="DNA/RNA_pol_sf"/>
</dbReference>
<organism evidence="7 8">
    <name type="scientific">Streblomastix strix</name>
    <dbReference type="NCBI Taxonomy" id="222440"/>
    <lineage>
        <taxon>Eukaryota</taxon>
        <taxon>Metamonada</taxon>
        <taxon>Preaxostyla</taxon>
        <taxon>Oxymonadida</taxon>
        <taxon>Streblomastigidae</taxon>
        <taxon>Streblomastix</taxon>
    </lineage>
</organism>
<reference evidence="7 8" key="1">
    <citation type="submission" date="2019-03" db="EMBL/GenBank/DDBJ databases">
        <title>Single cell metagenomics reveals metabolic interactions within the superorganism composed of flagellate Streblomastix strix and complex community of Bacteroidetes bacteria on its surface.</title>
        <authorList>
            <person name="Treitli S.C."/>
            <person name="Kolisko M."/>
            <person name="Husnik F."/>
            <person name="Keeling P."/>
            <person name="Hampl V."/>
        </authorList>
    </citation>
    <scope>NUCLEOTIDE SEQUENCE [LARGE SCALE GENOMIC DNA]</scope>
    <source>
        <strain evidence="7">ST1C</strain>
    </source>
</reference>
<protein>
    <recommendedName>
        <fullName evidence="2">DNA-directed DNA polymerase</fullName>
        <ecNumber evidence="2">2.7.7.7</ecNumber>
    </recommendedName>
</protein>
<keyword evidence="4" id="KW-0548">Nucleotidyltransferase</keyword>
<dbReference type="InterPro" id="IPR017964">
    <property type="entry name" value="DNA-dir_DNA_pol_B_CS"/>
</dbReference>
<dbReference type="InterPro" id="IPR012337">
    <property type="entry name" value="RNaseH-like_sf"/>
</dbReference>
<dbReference type="InterPro" id="IPR006172">
    <property type="entry name" value="DNA-dir_DNA_pol_B"/>
</dbReference>
<name>A0A5J4WNF2_9EUKA</name>
<dbReference type="PROSITE" id="PS00116">
    <property type="entry name" value="DNA_POLYMERASE_B"/>
    <property type="match status" value="1"/>
</dbReference>
<feature type="region of interest" description="Disordered" evidence="6">
    <location>
        <begin position="39"/>
        <end position="68"/>
    </location>
</feature>
<dbReference type="GO" id="GO:0003887">
    <property type="term" value="F:DNA-directed DNA polymerase activity"/>
    <property type="evidence" value="ECO:0007669"/>
    <property type="project" value="UniProtKB-KW"/>
</dbReference>
<feature type="region of interest" description="Disordered" evidence="6">
    <location>
        <begin position="360"/>
        <end position="381"/>
    </location>
</feature>
<evidence type="ECO:0000256" key="3">
    <source>
        <dbReference type="ARBA" id="ARBA00022679"/>
    </source>
</evidence>
<dbReference type="GO" id="GO:0000166">
    <property type="term" value="F:nucleotide binding"/>
    <property type="evidence" value="ECO:0007669"/>
    <property type="project" value="InterPro"/>
</dbReference>
<gene>
    <name evidence="7" type="ORF">EZS28_007999</name>
</gene>
<comment type="similarity">
    <text evidence="1">Belongs to the DNA polymerase type-B family.</text>
</comment>
<dbReference type="Gene3D" id="3.30.40.220">
    <property type="match status" value="1"/>
</dbReference>
<sequence>VGRKVLSDIFDADQIKRPRGYSEGLKTRVKAAVKKRQKAINEQNQRIEKQRLEDEQKQNAQRRRREEEARENFENLHQFVQRKDFDNLQQQRELQEYKDEYQRRLFAEEARENFENLHLELRTFRLLDEEIAEEIRKLDYKNFREIDFEDADALMLTEPFNQTVRYDEDGIQEVTYDIRYPHNNILNALNPESLIDSQEKLEKFIQYLPAKIIENQERTVEDTHTRFVAIVSMVVVVYRNRVGGAAPAELQKYIQRQEVKFVDNLNYRNNCLFDALSFISLLDDSTKRKSSHIRVAEGKRLMKQFYSAIGNEQIKNFTEFCENYQGFDLASEGKQLAKIFNINICVYAYHHLDFEEEESTQVAESQPQLNSKGNRTHRKKEDRIKNEKYDNYFLDFVIKPDNSDQELDFESERSLATWEVAAQEIQEPKDFNILLVHFRNKFHVLYISDTLALTGLAYCPICKLHAVKVNDISGHWDRDLKKHIEQCKQNNGKQVKLSGNQIPFAPHITGNKTYEYFWSRQELQNFKPTKYYITYDFETMEEQINKYFGKTINKEQDNADRNSFQNSALVPLSVASTIKSKKGLKSIYFDVRSNVHLTPETGEKVITQNFIQQWLEALFEEALQIKQDNMYDDPDVPYDIAVPVLRFNSAHFDMIFVLPYLTSSKWHITNYLGDFSRIKRVEVRHKITGVRIQFLDAELFATKMKLKDFVKDFGKKSNKRSENKGIFPYTAFNTTNYEEVLNISQPFEQKEFFNELTQQNLSNSDYTDYLLDQLIIVVNKNGKVTDTIKKFNNRWDYLQYYNELDTQIMIETIDNLIKMNFNNDLDMFNYLSMASCANGTKYKMCCDDLDLNSRYVNKDDQALLQFTPFELTQEYCNKKVASCSMQDTKAGRSIKDNVKEDDYEYFRDIVYKGQCWFCEVRFTNKNPPTLDRIDNSLGHSKSNVQLACQWCNVKRGNRDPFITKGLIQLKRYQLAKGLPVPLTDEDTYHKLRPNITGGLANAFHRYNVKDETHINKLKFEGQYVVSYDLDYIMTHVCGYDFNSLYPSVMSGIPHDFIKYTGKRIYMPGYELDRIECETGNYKQLGLKIINNPLRFSNKQSEIDSVTVFVAEVKGHIDYKYINDYINCPPIIRKYKYKTLESVIGDFMHQHMKNNSLKTGGEENKLTVLLSTMGKYMCFYSYYLWLLIYDCHFIIDDVKCVMTFSKHIGFESFVKKFMQQRIQSKIEGNSGGEQFSKITMNSSYGSDGMNQEHFSDIKLCDIHETFRKHLNGRFKSDRKLGDNLYAVEFEQQKFNCKTCLQVAFAVLDCAKYWFMNFYYNFLTPMIDMNRVHLIYCDTDSMMLAVAGDPKQNYQQGFSAVVKDQQFYEKNFYKFFPKPKEMQIQDEKKPLGVANEHCGSTLKALAPKNYWLRQEFDKKDPIVVKLKGLISRAQRNLRPRKSKSQAQILEELLKRFDITKKQIDIAEDSMKLSIETILKQPRRLNLTEFVDEIQIQDSDNEIPVIIENANKIQYGGKTIQDWFDDYIAKELQKGKKRQNIRLPRASLESALHPQQTAQQASQIKFPFKSKIKAYEQVHGIKLKQEQKATTISVPDYQIKQLPEKFGRPYFSYEFGSWEIDIVFSMNPELVRINQIYLFCININTKYLVVYPLHSKSQEDIEKALQNLVQTQNVTHIRGHGEKGFASNQLMQFYNKNGIKTYFVNGSKELTNHNRVVDSVIRTIRNAFGQDDMDFANPKLMQQMVDLYNDTPHSAFENKFSPKQVNSLKELEGYFIRKNDKKLRKVKQDQQDQGFTKYKPGNILMIHVDYLRTMHRYIKQRRNFNELAKFIKYDGGNVEYVVFSNGVASK</sequence>
<evidence type="ECO:0000256" key="4">
    <source>
        <dbReference type="ARBA" id="ARBA00022695"/>
    </source>
</evidence>
<accession>A0A5J4WNF2</accession>
<dbReference type="SUPFAM" id="SSF56672">
    <property type="entry name" value="DNA/RNA polymerases"/>
    <property type="match status" value="1"/>
</dbReference>
<feature type="compositionally biased region" description="Basic and acidic residues" evidence="6">
    <location>
        <begin position="45"/>
        <end position="57"/>
    </location>
</feature>
<dbReference type="SUPFAM" id="SSF53098">
    <property type="entry name" value="Ribonuclease H-like"/>
    <property type="match status" value="1"/>
</dbReference>
<dbReference type="EC" id="2.7.7.7" evidence="2"/>
<dbReference type="Proteomes" id="UP000324800">
    <property type="component" value="Unassembled WGS sequence"/>
</dbReference>
<evidence type="ECO:0000313" key="7">
    <source>
        <dbReference type="EMBL" id="KAA6396470.1"/>
    </source>
</evidence>
<dbReference type="Gene3D" id="3.30.420.10">
    <property type="entry name" value="Ribonuclease H-like superfamily/Ribonuclease H"/>
    <property type="match status" value="1"/>
</dbReference>